<proteinExistence type="predicted"/>
<dbReference type="Proteomes" id="UP000078541">
    <property type="component" value="Unassembled WGS sequence"/>
</dbReference>
<keyword evidence="2" id="KW-1185">Reference proteome</keyword>
<dbReference type="AlphaFoldDB" id="A0A195F744"/>
<organism evidence="1 2">
    <name type="scientific">Trachymyrmex septentrionalis</name>
    <dbReference type="NCBI Taxonomy" id="34720"/>
    <lineage>
        <taxon>Eukaryota</taxon>
        <taxon>Metazoa</taxon>
        <taxon>Ecdysozoa</taxon>
        <taxon>Arthropoda</taxon>
        <taxon>Hexapoda</taxon>
        <taxon>Insecta</taxon>
        <taxon>Pterygota</taxon>
        <taxon>Neoptera</taxon>
        <taxon>Endopterygota</taxon>
        <taxon>Hymenoptera</taxon>
        <taxon>Apocrita</taxon>
        <taxon>Aculeata</taxon>
        <taxon>Formicoidea</taxon>
        <taxon>Formicidae</taxon>
        <taxon>Myrmicinae</taxon>
        <taxon>Trachymyrmex</taxon>
    </lineage>
</organism>
<name>A0A195F744_9HYME</name>
<accession>A0A195F744</accession>
<reference evidence="1 2" key="1">
    <citation type="submission" date="2016-03" db="EMBL/GenBank/DDBJ databases">
        <title>Trachymyrmex septentrionalis WGS genome.</title>
        <authorList>
            <person name="Nygaard S."/>
            <person name="Hu H."/>
            <person name="Boomsma J."/>
            <person name="Zhang G."/>
        </authorList>
    </citation>
    <scope>NUCLEOTIDE SEQUENCE [LARGE SCALE GENOMIC DNA]</scope>
    <source>
        <strain evidence="1">Tsep2-gDNA-1</strain>
        <tissue evidence="1">Whole body</tissue>
    </source>
</reference>
<gene>
    <name evidence="1" type="ORF">ALC56_09166</name>
</gene>
<evidence type="ECO:0000313" key="2">
    <source>
        <dbReference type="Proteomes" id="UP000078541"/>
    </source>
</evidence>
<evidence type="ECO:0000313" key="1">
    <source>
        <dbReference type="EMBL" id="KYN36206.1"/>
    </source>
</evidence>
<dbReference type="EMBL" id="KQ981744">
    <property type="protein sequence ID" value="KYN36206.1"/>
    <property type="molecule type" value="Genomic_DNA"/>
</dbReference>
<sequence>NNSIRTDLSFSFAIRIYIGHDRSGSPGRKALIIISRGEIKLSSTTDHFVWQKSCLLDIYFGLFSLRMYFFLSVRSIRGLSITVKCAVRDGFTGNSANWIAPYISIQQMKIDSDALPLITARRIATPESIYTPTSRPIVHVNIEKRDESRVCDIKPEFKRTNRRLRCLAQRRTVPRHTRVEERNYKMHCPF</sequence>
<feature type="non-terminal residue" evidence="1">
    <location>
        <position position="1"/>
    </location>
</feature>
<protein>
    <submittedName>
        <fullName evidence="1">Uncharacterized protein</fullName>
    </submittedName>
</protein>